<dbReference type="RefSeq" id="WP_214157621.1">
    <property type="nucleotide sequence ID" value="NZ_JAHBAY010000008.1"/>
</dbReference>
<sequence length="212" mass="22175">MLASKGPHLNHGPAVLGARLIGSLGYAAAGRLGIAIAVAGQAYDTGPASLMMRLDDDGLVQQIAVRSRRLAVLPSDPLAGSSGVTTAEDLPALAAWAARGAHDTLAPLIERIHAHTRYGKVAMWNQVADSVLGPATKSPLLAGGDQEAGRAAGQLFLDALVAEGAPIRRRGTVRFARTELAVQYLDPVRGMCCLFYRQDEDKCGGCPLVDKT</sequence>
<name>A0ABS5TJP7_9ACTN</name>
<dbReference type="EMBL" id="JAHBAY010000008">
    <property type="protein sequence ID" value="MBT0771331.1"/>
    <property type="molecule type" value="Genomic_DNA"/>
</dbReference>
<proteinExistence type="predicted"/>
<dbReference type="InterPro" id="IPR024726">
    <property type="entry name" value="FhuF_C"/>
</dbReference>
<evidence type="ECO:0000313" key="3">
    <source>
        <dbReference type="Proteomes" id="UP001197247"/>
    </source>
</evidence>
<dbReference type="Proteomes" id="UP001197247">
    <property type="component" value="Unassembled WGS sequence"/>
</dbReference>
<feature type="domain" description="Ferric siderophore reductase C-terminal" evidence="1">
    <location>
        <begin position="189"/>
        <end position="208"/>
    </location>
</feature>
<organism evidence="2 3">
    <name type="scientific">Kineosporia corallincola</name>
    <dbReference type="NCBI Taxonomy" id="2835133"/>
    <lineage>
        <taxon>Bacteria</taxon>
        <taxon>Bacillati</taxon>
        <taxon>Actinomycetota</taxon>
        <taxon>Actinomycetes</taxon>
        <taxon>Kineosporiales</taxon>
        <taxon>Kineosporiaceae</taxon>
        <taxon>Kineosporia</taxon>
    </lineage>
</organism>
<gene>
    <name evidence="2" type="ORF">KIH74_20505</name>
</gene>
<keyword evidence="3" id="KW-1185">Reference proteome</keyword>
<evidence type="ECO:0000259" key="1">
    <source>
        <dbReference type="Pfam" id="PF11575"/>
    </source>
</evidence>
<protein>
    <recommendedName>
        <fullName evidence="1">Ferric siderophore reductase C-terminal domain-containing protein</fullName>
    </recommendedName>
</protein>
<dbReference type="Pfam" id="PF11575">
    <property type="entry name" value="FhuF_C"/>
    <property type="match status" value="1"/>
</dbReference>
<reference evidence="2 3" key="1">
    <citation type="submission" date="2021-05" db="EMBL/GenBank/DDBJ databases">
        <title>Kineosporia and Streptomyces sp. nov. two new marine actinobacteria isolated from Coral.</title>
        <authorList>
            <person name="Buangrab K."/>
            <person name="Sutthacheep M."/>
            <person name="Yeemin T."/>
            <person name="Harunari E."/>
            <person name="Igarashi Y."/>
            <person name="Kanchanasin P."/>
            <person name="Tanasupawat S."/>
            <person name="Phongsopitanun W."/>
        </authorList>
    </citation>
    <scope>NUCLEOTIDE SEQUENCE [LARGE SCALE GENOMIC DNA]</scope>
    <source>
        <strain evidence="2 3">J2-2</strain>
    </source>
</reference>
<evidence type="ECO:0000313" key="2">
    <source>
        <dbReference type="EMBL" id="MBT0771331.1"/>
    </source>
</evidence>
<accession>A0ABS5TJP7</accession>
<comment type="caution">
    <text evidence="2">The sequence shown here is derived from an EMBL/GenBank/DDBJ whole genome shotgun (WGS) entry which is preliminary data.</text>
</comment>